<keyword evidence="3" id="KW-1185">Reference proteome</keyword>
<dbReference type="Proteomes" id="UP000585507">
    <property type="component" value="Unassembled WGS sequence"/>
</dbReference>
<keyword evidence="1" id="KW-1133">Transmembrane helix</keyword>
<evidence type="ECO:0000313" key="2">
    <source>
        <dbReference type="EMBL" id="MBB5536901.1"/>
    </source>
</evidence>
<protein>
    <submittedName>
        <fullName evidence="2">Uncharacterized protein</fullName>
    </submittedName>
</protein>
<comment type="caution">
    <text evidence="2">The sequence shown here is derived from an EMBL/GenBank/DDBJ whole genome shotgun (WGS) entry which is preliminary data.</text>
</comment>
<evidence type="ECO:0000256" key="1">
    <source>
        <dbReference type="SAM" id="Phobius"/>
    </source>
</evidence>
<dbReference type="RefSeq" id="WP_018329123.1">
    <property type="nucleotide sequence ID" value="NZ_JACHBK010000008.1"/>
</dbReference>
<evidence type="ECO:0000313" key="3">
    <source>
        <dbReference type="Proteomes" id="UP000585507"/>
    </source>
</evidence>
<gene>
    <name evidence="2" type="ORF">GGD55_003616</name>
</gene>
<keyword evidence="1" id="KW-0472">Membrane</keyword>
<dbReference type="AlphaFoldDB" id="A0A7W8X9Q2"/>
<name>A0A7W8X9Q2_9HYPH</name>
<proteinExistence type="predicted"/>
<accession>A0A7W8X9Q2</accession>
<keyword evidence="1" id="KW-0812">Transmembrane</keyword>
<feature type="transmembrane region" description="Helical" evidence="1">
    <location>
        <begin position="59"/>
        <end position="77"/>
    </location>
</feature>
<sequence length="78" mass="8098">MLAIFAGAALFICGLLLLFREAIARRRLSDPNKAAQGAASPTLEPPRQGLGFLGVSRNWPGLGMMAVGAILLISGAYG</sequence>
<reference evidence="2 3" key="1">
    <citation type="submission" date="2020-08" db="EMBL/GenBank/DDBJ databases">
        <title>Genomic Encyclopedia of Type Strains, Phase IV (KMG-V): Genome sequencing to study the core and pangenomes of soil and plant-associated prokaryotes.</title>
        <authorList>
            <person name="Whitman W."/>
        </authorList>
    </citation>
    <scope>NUCLEOTIDE SEQUENCE [LARGE SCALE GENOMIC DNA]</scope>
    <source>
        <strain evidence="2 3">SEMIA 4084</strain>
    </source>
</reference>
<dbReference type="EMBL" id="JACHBK010000008">
    <property type="protein sequence ID" value="MBB5536901.1"/>
    <property type="molecule type" value="Genomic_DNA"/>
</dbReference>
<organism evidence="2 3">
    <name type="scientific">Rhizobium giardinii</name>
    <dbReference type="NCBI Taxonomy" id="56731"/>
    <lineage>
        <taxon>Bacteria</taxon>
        <taxon>Pseudomonadati</taxon>
        <taxon>Pseudomonadota</taxon>
        <taxon>Alphaproteobacteria</taxon>
        <taxon>Hyphomicrobiales</taxon>
        <taxon>Rhizobiaceae</taxon>
        <taxon>Rhizobium/Agrobacterium group</taxon>
        <taxon>Rhizobium</taxon>
    </lineage>
</organism>